<protein>
    <submittedName>
        <fullName evidence="2">Uncharacterized protein</fullName>
    </submittedName>
</protein>
<feature type="transmembrane region" description="Helical" evidence="1">
    <location>
        <begin position="78"/>
        <end position="102"/>
    </location>
</feature>
<keyword evidence="1" id="KW-0472">Membrane</keyword>
<reference evidence="2" key="2">
    <citation type="submission" date="2015-06" db="UniProtKB">
        <authorList>
            <consortium name="EnsemblPlants"/>
        </authorList>
    </citation>
    <scope>IDENTIFICATION</scope>
</reference>
<sequence>MAAAAQPCWVEKTMRSHGSAIWVGGYLECYTVVLVAAVVSPPLLPLSSLSLHCHRSRHRRRAAARGHRHPCRHHRCAAAAPVVIAVVVQPIVVAVVLVVTIGCSCRFDYFQIEDGWLRPMPPSWIGFLLCGIGHFASRPIFTSEHQALLCKRSDTVYLILSSFLMNFHKYHTKTIYITLLIQLPSMIFQA</sequence>
<evidence type="ECO:0000256" key="1">
    <source>
        <dbReference type="SAM" id="Phobius"/>
    </source>
</evidence>
<dbReference type="Gramene" id="ORUFI04G08200.2">
    <property type="protein sequence ID" value="ORUFI04G08200.2"/>
    <property type="gene ID" value="ORUFI04G08200"/>
</dbReference>
<reference evidence="3" key="1">
    <citation type="submission" date="2013-06" db="EMBL/GenBank/DDBJ databases">
        <authorList>
            <person name="Zhao Q."/>
        </authorList>
    </citation>
    <scope>NUCLEOTIDE SEQUENCE</scope>
    <source>
        <strain evidence="3">cv. W1943</strain>
    </source>
</reference>
<feature type="transmembrane region" description="Helical" evidence="1">
    <location>
        <begin position="30"/>
        <end position="51"/>
    </location>
</feature>
<evidence type="ECO:0000313" key="2">
    <source>
        <dbReference type="EnsemblPlants" id="ORUFI04G08200.2"/>
    </source>
</evidence>
<proteinExistence type="predicted"/>
<keyword evidence="1" id="KW-1133">Transmembrane helix</keyword>
<keyword evidence="3" id="KW-1185">Reference proteome</keyword>
<keyword evidence="1" id="KW-0812">Transmembrane</keyword>
<evidence type="ECO:0000313" key="3">
    <source>
        <dbReference type="Proteomes" id="UP000008022"/>
    </source>
</evidence>
<organism evidence="2 3">
    <name type="scientific">Oryza rufipogon</name>
    <name type="common">Brownbeard rice</name>
    <name type="synonym">Asian wild rice</name>
    <dbReference type="NCBI Taxonomy" id="4529"/>
    <lineage>
        <taxon>Eukaryota</taxon>
        <taxon>Viridiplantae</taxon>
        <taxon>Streptophyta</taxon>
        <taxon>Embryophyta</taxon>
        <taxon>Tracheophyta</taxon>
        <taxon>Spermatophyta</taxon>
        <taxon>Magnoliopsida</taxon>
        <taxon>Liliopsida</taxon>
        <taxon>Poales</taxon>
        <taxon>Poaceae</taxon>
        <taxon>BOP clade</taxon>
        <taxon>Oryzoideae</taxon>
        <taxon>Oryzeae</taxon>
        <taxon>Oryzinae</taxon>
        <taxon>Oryza</taxon>
    </lineage>
</organism>
<dbReference type="HOGENOM" id="CLU_1573218_0_0_1"/>
<dbReference type="AlphaFoldDB" id="A0A0E0P756"/>
<accession>A0A0E0P756</accession>
<dbReference type="Proteomes" id="UP000008022">
    <property type="component" value="Unassembled WGS sequence"/>
</dbReference>
<name>A0A0E0P756_ORYRU</name>
<dbReference type="EnsemblPlants" id="ORUFI04G08200.2">
    <property type="protein sequence ID" value="ORUFI04G08200.2"/>
    <property type="gene ID" value="ORUFI04G08200"/>
</dbReference>